<dbReference type="GeneID" id="37640329"/>
<dbReference type="InterPro" id="IPR003018">
    <property type="entry name" value="GAF"/>
</dbReference>
<dbReference type="Gene3D" id="3.30.450.20">
    <property type="entry name" value="PAS domain"/>
    <property type="match status" value="3"/>
</dbReference>
<evidence type="ECO:0000313" key="5">
    <source>
        <dbReference type="Proteomes" id="UP000258613"/>
    </source>
</evidence>
<feature type="domain" description="PAC" evidence="3">
    <location>
        <begin position="367"/>
        <end position="421"/>
    </location>
</feature>
<dbReference type="AlphaFoldDB" id="A0A346PK25"/>
<reference evidence="4 5" key="1">
    <citation type="submission" date="2018-02" db="EMBL/GenBank/DDBJ databases">
        <title>Phenotypic and genomic properties of facultatively anaerobic sulfur-reducing natronoarchaea from hypersaline soda lakes.</title>
        <authorList>
            <person name="Sorokin D.Y."/>
            <person name="Kublanov I.V."/>
            <person name="Roman P."/>
            <person name="Sinninghe Damste J.S."/>
            <person name="Golyshin P.N."/>
            <person name="Rojo D."/>
            <person name="Ciordia S."/>
            <person name="Mena M.D.C."/>
            <person name="Ferrer M."/>
            <person name="Messina E."/>
            <person name="Smedile F."/>
            <person name="La Spada G."/>
            <person name="La Cono V."/>
            <person name="Yakimov M.M."/>
        </authorList>
    </citation>
    <scope>NUCLEOTIDE SEQUENCE [LARGE SCALE GENOMIC DNA]</scope>
    <source>
        <strain evidence="4 5">AArc-Mg</strain>
        <plasmid evidence="5">paarc-mg-01</plasmid>
    </source>
</reference>
<dbReference type="SUPFAM" id="SSF55781">
    <property type="entry name" value="GAF domain-like"/>
    <property type="match status" value="1"/>
</dbReference>
<dbReference type="InterPro" id="IPR001610">
    <property type="entry name" value="PAC"/>
</dbReference>
<dbReference type="Pfam" id="PF02518">
    <property type="entry name" value="HATPase_c"/>
    <property type="match status" value="1"/>
</dbReference>
<feature type="domain" description="Histidine kinase" evidence="1">
    <location>
        <begin position="550"/>
        <end position="755"/>
    </location>
</feature>
<dbReference type="InterPro" id="IPR005467">
    <property type="entry name" value="His_kinase_dom"/>
</dbReference>
<dbReference type="KEGG" id="nag:AArcMg_4045"/>
<dbReference type="OrthoDB" id="230688at2157"/>
<dbReference type="PROSITE" id="PS50112">
    <property type="entry name" value="PAS"/>
    <property type="match status" value="3"/>
</dbReference>
<dbReference type="GO" id="GO:0006355">
    <property type="term" value="P:regulation of DNA-templated transcription"/>
    <property type="evidence" value="ECO:0007669"/>
    <property type="project" value="InterPro"/>
</dbReference>
<gene>
    <name evidence="4" type="ORF">AArcMg_4045</name>
</gene>
<evidence type="ECO:0000259" key="2">
    <source>
        <dbReference type="PROSITE" id="PS50112"/>
    </source>
</evidence>
<organism evidence="4 5">
    <name type="scientific">Natrarchaeobaculum sulfurireducens</name>
    <dbReference type="NCBI Taxonomy" id="2044521"/>
    <lineage>
        <taxon>Archaea</taxon>
        <taxon>Methanobacteriati</taxon>
        <taxon>Methanobacteriota</taxon>
        <taxon>Stenosarchaea group</taxon>
        <taxon>Halobacteria</taxon>
        <taxon>Halobacteriales</taxon>
        <taxon>Natrialbaceae</taxon>
        <taxon>Natrarchaeobaculum</taxon>
    </lineage>
</organism>
<dbReference type="PROSITE" id="PS50113">
    <property type="entry name" value="PAC"/>
    <property type="match status" value="3"/>
</dbReference>
<feature type="domain" description="PAC" evidence="3">
    <location>
        <begin position="248"/>
        <end position="299"/>
    </location>
</feature>
<dbReference type="SMART" id="SM00091">
    <property type="entry name" value="PAS"/>
    <property type="match status" value="3"/>
</dbReference>
<dbReference type="SUPFAM" id="SSF55874">
    <property type="entry name" value="ATPase domain of HSP90 chaperone/DNA topoisomerase II/histidine kinase"/>
    <property type="match status" value="1"/>
</dbReference>
<dbReference type="SUPFAM" id="SSF55785">
    <property type="entry name" value="PYP-like sensor domain (PAS domain)"/>
    <property type="match status" value="3"/>
</dbReference>
<dbReference type="InterPro" id="IPR004358">
    <property type="entry name" value="Sig_transdc_His_kin-like_C"/>
</dbReference>
<accession>A0A346PK25</accession>
<dbReference type="NCBIfam" id="TIGR00229">
    <property type="entry name" value="sensory_box"/>
    <property type="match status" value="3"/>
</dbReference>
<dbReference type="PANTHER" id="PTHR44757">
    <property type="entry name" value="DIGUANYLATE CYCLASE DGCP"/>
    <property type="match status" value="1"/>
</dbReference>
<keyword evidence="4" id="KW-0808">Transferase</keyword>
<evidence type="ECO:0000259" key="1">
    <source>
        <dbReference type="PROSITE" id="PS50109"/>
    </source>
</evidence>
<dbReference type="RefSeq" id="WP_117366754.1">
    <property type="nucleotide sequence ID" value="NZ_CP027032.1"/>
</dbReference>
<keyword evidence="4" id="KW-0614">Plasmid</keyword>
<dbReference type="InterPro" id="IPR000700">
    <property type="entry name" value="PAS-assoc_C"/>
</dbReference>
<dbReference type="Pfam" id="PF13426">
    <property type="entry name" value="PAS_9"/>
    <property type="match status" value="2"/>
</dbReference>
<dbReference type="SMART" id="SM00065">
    <property type="entry name" value="GAF"/>
    <property type="match status" value="1"/>
</dbReference>
<keyword evidence="5" id="KW-1185">Reference proteome</keyword>
<dbReference type="Pfam" id="PF00989">
    <property type="entry name" value="PAS"/>
    <property type="match status" value="1"/>
</dbReference>
<dbReference type="PROSITE" id="PS50109">
    <property type="entry name" value="HIS_KIN"/>
    <property type="match status" value="1"/>
</dbReference>
<feature type="domain" description="PAS" evidence="2">
    <location>
        <begin position="296"/>
        <end position="342"/>
    </location>
</feature>
<dbReference type="InterPro" id="IPR035965">
    <property type="entry name" value="PAS-like_dom_sf"/>
</dbReference>
<dbReference type="Pfam" id="PF13185">
    <property type="entry name" value="GAF_2"/>
    <property type="match status" value="1"/>
</dbReference>
<dbReference type="Gene3D" id="3.30.565.10">
    <property type="entry name" value="Histidine kinase-like ATPase, C-terminal domain"/>
    <property type="match status" value="1"/>
</dbReference>
<proteinExistence type="predicted"/>
<protein>
    <submittedName>
        <fullName evidence="4">Signal transduction histidine kinase, contains PAS domain</fullName>
    </submittedName>
</protein>
<dbReference type="SMART" id="SM00387">
    <property type="entry name" value="HATPase_c"/>
    <property type="match status" value="1"/>
</dbReference>
<keyword evidence="4" id="KW-0418">Kinase</keyword>
<dbReference type="InterPro" id="IPR003594">
    <property type="entry name" value="HATPase_dom"/>
</dbReference>
<dbReference type="SMART" id="SM00086">
    <property type="entry name" value="PAC"/>
    <property type="match status" value="3"/>
</dbReference>
<sequence length="772" mass="85502">MTIQKSTTTPTTARQAVYAAFADRSLGVESATRQALDVGRKRLGLSIGFLTRIEDGVQTITVSVGGEDTLETGSRCPLDQAYCKRTIESDDPLCVQNAPESGAISDIAYETFDQDAYIGTKVLVDGETHGTVCFSDPELRSAGFSEDEELFVELLAQLIGQALERRKHHRRLERESRRYQSLVEANFDVVYQLDHEGNFKYVSPGVEKMLGYDPEALIGKQFTEIIHEASHTTADNTLEKNLEGKAVEGIELEVERADGTSATLAVNAMPVLEEGEVILAQGVARDITMRKEREQRLRRLENAVEHAGHVVMITDGKGKIEYVNPAFEGVTGYDREEVIGETPALLNSNEHDPTFHEEMWSTITDGEIWEGEVVNERKDGEEYVINQTIAPIKDDIGDIEGYVAINQDITDRLEREAELKLKNRAVDEASVGITIFEVEDGKRTLTYVNDHFESLTGYDSEKLLAQELSVLTGEATDATSIQTLEKSIEAGESVSIEWINYRKNGAPFWNATSLTPVHGPDGEVTHSVGFHTDITDRKRTERLLDVLNRVLRHNIRNDLTVILGYADLLEAGVSGVETVAEDIGETGTELLDVSERARELEQFIDREHAPYGHDPQALLERVVSRCCDEFPDATVDVDVQTDDQLVAGPEIERALAELLENALVHDDDRPTRVDLEARSDRGYLEITVIDNGPGIHPDESSVIEAGRETALDHNLGLGLWIVNWIVTKYGGSFQVHQTADAETGTVARLRLPAVTSEESVKAVDTCPTTLFR</sequence>
<dbReference type="InterPro" id="IPR000014">
    <property type="entry name" value="PAS"/>
</dbReference>
<dbReference type="InterPro" id="IPR029016">
    <property type="entry name" value="GAF-like_dom_sf"/>
</dbReference>
<name>A0A346PK25_9EURY</name>
<dbReference type="InterPro" id="IPR036890">
    <property type="entry name" value="HATPase_C_sf"/>
</dbReference>
<evidence type="ECO:0000313" key="4">
    <source>
        <dbReference type="EMBL" id="AXR79870.1"/>
    </source>
</evidence>
<dbReference type="CDD" id="cd00130">
    <property type="entry name" value="PAS"/>
    <property type="match status" value="3"/>
</dbReference>
<dbReference type="EMBL" id="CP027032">
    <property type="protein sequence ID" value="AXR79870.1"/>
    <property type="molecule type" value="Genomic_DNA"/>
</dbReference>
<dbReference type="InterPro" id="IPR052155">
    <property type="entry name" value="Biofilm_reg_signaling"/>
</dbReference>
<dbReference type="PANTHER" id="PTHR44757:SF2">
    <property type="entry name" value="BIOFILM ARCHITECTURE MAINTENANCE PROTEIN MBAA"/>
    <property type="match status" value="1"/>
</dbReference>
<evidence type="ECO:0000259" key="3">
    <source>
        <dbReference type="PROSITE" id="PS50113"/>
    </source>
</evidence>
<feature type="domain" description="PAS" evidence="2">
    <location>
        <begin position="175"/>
        <end position="245"/>
    </location>
</feature>
<feature type="domain" description="PAS" evidence="2">
    <location>
        <begin position="418"/>
        <end position="491"/>
    </location>
</feature>
<feature type="domain" description="PAC" evidence="3">
    <location>
        <begin position="492"/>
        <end position="546"/>
    </location>
</feature>
<dbReference type="GO" id="GO:0016301">
    <property type="term" value="F:kinase activity"/>
    <property type="evidence" value="ECO:0007669"/>
    <property type="project" value="UniProtKB-KW"/>
</dbReference>
<dbReference type="InterPro" id="IPR013767">
    <property type="entry name" value="PAS_fold"/>
</dbReference>
<geneLocation type="plasmid" evidence="5">
    <name>paarc-mg-01</name>
</geneLocation>
<dbReference type="Proteomes" id="UP000258613">
    <property type="component" value="Plasmid pAArc-Mg-01"/>
</dbReference>
<dbReference type="PRINTS" id="PR00344">
    <property type="entry name" value="BCTRLSENSOR"/>
</dbReference>
<dbReference type="Gene3D" id="3.30.450.40">
    <property type="match status" value="1"/>
</dbReference>